<dbReference type="EMBL" id="JZWI01000042">
    <property type="protein sequence ID" value="KLN52901.1"/>
    <property type="molecule type" value="Genomic_DNA"/>
</dbReference>
<name>A0A0H2LT98_VARPD</name>
<evidence type="ECO:0000256" key="2">
    <source>
        <dbReference type="SAM" id="MobiDB-lite"/>
    </source>
</evidence>
<dbReference type="InterPro" id="IPR024000">
    <property type="entry name" value="CHP04046_FMN-dependent"/>
</dbReference>
<dbReference type="Proteomes" id="UP000035170">
    <property type="component" value="Unassembled WGS sequence"/>
</dbReference>
<dbReference type="AlphaFoldDB" id="A0A0H2LT98"/>
<dbReference type="GO" id="GO:0050660">
    <property type="term" value="F:flavin adenine dinucleotide binding"/>
    <property type="evidence" value="ECO:0007669"/>
    <property type="project" value="TreeGrafter"/>
</dbReference>
<organism evidence="3 4">
    <name type="scientific">Variovorax paradoxus</name>
    <dbReference type="NCBI Taxonomy" id="34073"/>
    <lineage>
        <taxon>Bacteria</taxon>
        <taxon>Pseudomonadati</taxon>
        <taxon>Pseudomonadota</taxon>
        <taxon>Betaproteobacteria</taxon>
        <taxon>Burkholderiales</taxon>
        <taxon>Comamonadaceae</taxon>
        <taxon>Variovorax</taxon>
    </lineage>
</organism>
<reference evidence="3 4" key="1">
    <citation type="submission" date="2015-03" db="EMBL/GenBank/DDBJ databases">
        <title>Genome sequence of Variovorax paradoxus TBEA6.</title>
        <authorList>
            <person name="Poehlein A."/>
            <person name="Schuldes J."/>
            <person name="Wuebbeler J.H."/>
            <person name="Hiessl S."/>
            <person name="Steinbuechel A."/>
            <person name="Daniel R."/>
        </authorList>
    </citation>
    <scope>NUCLEOTIDE SEQUENCE [LARGE SCALE GENOMIC DNA]</scope>
    <source>
        <strain evidence="3 4">TBEA6</strain>
    </source>
</reference>
<dbReference type="RefSeq" id="WP_047787137.1">
    <property type="nucleotide sequence ID" value="NZ_JZWI01000042.1"/>
</dbReference>
<evidence type="ECO:0000256" key="1">
    <source>
        <dbReference type="ARBA" id="ARBA00023002"/>
    </source>
</evidence>
<dbReference type="Pfam" id="PF13738">
    <property type="entry name" value="Pyr_redox_3"/>
    <property type="match status" value="1"/>
</dbReference>
<dbReference type="PRINTS" id="PR00411">
    <property type="entry name" value="PNDRDTASEI"/>
</dbReference>
<evidence type="ECO:0000313" key="4">
    <source>
        <dbReference type="Proteomes" id="UP000035170"/>
    </source>
</evidence>
<keyword evidence="1 3" id="KW-0560">Oxidoreductase</keyword>
<dbReference type="Gene3D" id="3.50.50.60">
    <property type="entry name" value="FAD/NAD(P)-binding domain"/>
    <property type="match status" value="2"/>
</dbReference>
<dbReference type="EC" id="1.-.-.-" evidence="3"/>
<dbReference type="NCBIfam" id="TIGR04046">
    <property type="entry name" value="MSMEG_0569_nitr"/>
    <property type="match status" value="1"/>
</dbReference>
<dbReference type="PANTHER" id="PTHR43539:SF78">
    <property type="entry name" value="FLAVIN-CONTAINING MONOOXYGENASE"/>
    <property type="match status" value="1"/>
</dbReference>
<dbReference type="PATRIC" id="fig|34073.19.peg.6133"/>
<protein>
    <submittedName>
        <fullName evidence="3">Putative oxidoreductase CzcO</fullName>
        <ecNumber evidence="3">1.-.-.-</ecNumber>
    </submittedName>
</protein>
<accession>A0A0H2LT98</accession>
<sequence length="441" mass="48500">MSYPFGGRSHYSVIVVGGGQAGLSLSHCLQQRGIDHLVIEKRSLVHSWRTQRWDSFCLVTPNWQCQLPGWAYDGDDPHGFMVKDQINGWLAGFVAHVKAPAVEGVTVERVTRVPGAGGRERFDVQTDTGSYTADQVVVASGGYHRPIVPRLAEKLPPHVVQYHSAQYRNPAQLPEGAVLVVGCGQSGAQIAEDLHLAGRKVYVATGDAPRCARFYRGREVVDWLADMKYYDMPVTEHPLREGVRDNTNHYVTGRDGGRDIDLRRFALEGMELYGLLTGLGSDGTLEFQPNLREHLDHADGVYNRINASIDRHIEARGIEAPPPSVYTPVWEPPEERTRLNLAEAGIASVLWCIGFSPDFEWVDAPVFNGRGAPVHQRGVTGVPGLYFLGLPWLHTWGSGRFSGVARDAEFLAEAIEERKNAAAGSQPDAQEEPAAAQLRAA</sequence>
<gene>
    <name evidence="3" type="primary">czcO2</name>
    <name evidence="3" type="ORF">VPARA_59740</name>
</gene>
<evidence type="ECO:0000313" key="3">
    <source>
        <dbReference type="EMBL" id="KLN52901.1"/>
    </source>
</evidence>
<feature type="compositionally biased region" description="Low complexity" evidence="2">
    <location>
        <begin position="426"/>
        <end position="441"/>
    </location>
</feature>
<proteinExistence type="predicted"/>
<dbReference type="GO" id="GO:0004497">
    <property type="term" value="F:monooxygenase activity"/>
    <property type="evidence" value="ECO:0007669"/>
    <property type="project" value="TreeGrafter"/>
</dbReference>
<comment type="caution">
    <text evidence="3">The sequence shown here is derived from an EMBL/GenBank/DDBJ whole genome shotgun (WGS) entry which is preliminary data.</text>
</comment>
<dbReference type="InterPro" id="IPR050982">
    <property type="entry name" value="Auxin_biosynth/cation_transpt"/>
</dbReference>
<dbReference type="InterPro" id="IPR036188">
    <property type="entry name" value="FAD/NAD-bd_sf"/>
</dbReference>
<feature type="region of interest" description="Disordered" evidence="2">
    <location>
        <begin position="419"/>
        <end position="441"/>
    </location>
</feature>
<dbReference type="PANTHER" id="PTHR43539">
    <property type="entry name" value="FLAVIN-BINDING MONOOXYGENASE-LIKE PROTEIN (AFU_ORTHOLOGUE AFUA_4G09220)"/>
    <property type="match status" value="1"/>
</dbReference>
<keyword evidence="4" id="KW-1185">Reference proteome</keyword>
<dbReference type="SUPFAM" id="SSF51905">
    <property type="entry name" value="FAD/NAD(P)-binding domain"/>
    <property type="match status" value="2"/>
</dbReference>